<evidence type="ECO:0000313" key="3">
    <source>
        <dbReference type="Proteomes" id="UP000780801"/>
    </source>
</evidence>
<accession>A0A9P6G2F7</accession>
<proteinExistence type="predicted"/>
<keyword evidence="1" id="KW-0732">Signal</keyword>
<keyword evidence="3" id="KW-1185">Reference proteome</keyword>
<name>A0A9P6G2F7_9FUNG</name>
<gene>
    <name evidence="2" type="ORF">BGW38_000302</name>
</gene>
<feature type="signal peptide" evidence="1">
    <location>
        <begin position="1"/>
        <end position="20"/>
    </location>
</feature>
<comment type="caution">
    <text evidence="2">The sequence shown here is derived from an EMBL/GenBank/DDBJ whole genome shotgun (WGS) entry which is preliminary data.</text>
</comment>
<feature type="chain" id="PRO_5040437970" evidence="1">
    <location>
        <begin position="21"/>
        <end position="644"/>
    </location>
</feature>
<evidence type="ECO:0000256" key="1">
    <source>
        <dbReference type="SAM" id="SignalP"/>
    </source>
</evidence>
<protein>
    <submittedName>
        <fullName evidence="2">Uncharacterized protein</fullName>
    </submittedName>
</protein>
<sequence length="644" mass="69678">MKTLPLLCIGLATTAHAILGLEVINQLANVLTIIPTLIGNFAKPVENQVTYSTAVGFNGVNHENKITHGEGTTSGVDGTFPAFAIMSADNGKIAGYTGLTKIKSGDKAIVKYPNIDGNQQHHHVNIYAGDIVPRWLPPPYKRTEKVITRDAICFRYIAVTPDQGQSDTKPYVVTAEMMIKLFGTPWYYSGENFNYFSDDGKCTVLSTPLPCVWMSSFKFDGGNRVEKITIEDVDKYRMISGTRPLDENALKKLIRVTYSQYPDVISLYEGDGRQVDIFKRAERDETVMIDSDLSAAALCVDETSQGPSFVSERERLYCDMKKRLLYPLCTGNVTSSCYQVNNDTVTIVAELSSSPKNGRSAKRKTNLPLRRFPRKAQGLHRRDISEPTCLRKEPFTSFTPAVVKYYISGTRAEGSDFDRIGERLGWMVDRSGREYELAWVDYSKGHDAKFTCFKNIVGSLAGCQKCIRYATDNSWSILQSHTSGRIDLNCGSIQYFLGRDSGNGGGGGDGSGNGGQCKRTLGRGDGKTAECCVSSDDCSGICDLGTKLCRPGNVICYKVNPYKYGLGKGDGRAGDCCANSDDCVSTCVNNECTGGGGGGGSNSCSGGRPGLKDGSGGEGACCATEADCKVCCSKSGVCNAACRD</sequence>
<reference evidence="2" key="1">
    <citation type="journal article" date="2020" name="Fungal Divers.">
        <title>Resolving the Mortierellaceae phylogeny through synthesis of multi-gene phylogenetics and phylogenomics.</title>
        <authorList>
            <person name="Vandepol N."/>
            <person name="Liber J."/>
            <person name="Desiro A."/>
            <person name="Na H."/>
            <person name="Kennedy M."/>
            <person name="Barry K."/>
            <person name="Grigoriev I.V."/>
            <person name="Miller A.N."/>
            <person name="O'Donnell K."/>
            <person name="Stajich J.E."/>
            <person name="Bonito G."/>
        </authorList>
    </citation>
    <scope>NUCLEOTIDE SEQUENCE</scope>
    <source>
        <strain evidence="2">KOD1015</strain>
    </source>
</reference>
<dbReference type="OrthoDB" id="5365129at2759"/>
<evidence type="ECO:0000313" key="2">
    <source>
        <dbReference type="EMBL" id="KAF9585874.1"/>
    </source>
</evidence>
<dbReference type="AlphaFoldDB" id="A0A9P6G2F7"/>
<dbReference type="EMBL" id="JAABOA010000108">
    <property type="protein sequence ID" value="KAF9585874.1"/>
    <property type="molecule type" value="Genomic_DNA"/>
</dbReference>
<organism evidence="2 3">
    <name type="scientific">Lunasporangiospora selenospora</name>
    <dbReference type="NCBI Taxonomy" id="979761"/>
    <lineage>
        <taxon>Eukaryota</taxon>
        <taxon>Fungi</taxon>
        <taxon>Fungi incertae sedis</taxon>
        <taxon>Mucoromycota</taxon>
        <taxon>Mortierellomycotina</taxon>
        <taxon>Mortierellomycetes</taxon>
        <taxon>Mortierellales</taxon>
        <taxon>Mortierellaceae</taxon>
        <taxon>Lunasporangiospora</taxon>
    </lineage>
</organism>
<dbReference type="Proteomes" id="UP000780801">
    <property type="component" value="Unassembled WGS sequence"/>
</dbReference>